<dbReference type="Pfam" id="PF20163">
    <property type="entry name" value="DUF6536"/>
    <property type="match status" value="1"/>
</dbReference>
<dbReference type="InterPro" id="IPR046623">
    <property type="entry name" value="DUF6536"/>
</dbReference>
<keyword evidence="3" id="KW-1133">Transmembrane helix</keyword>
<dbReference type="PANTHER" id="PTHR35395:SF1">
    <property type="entry name" value="DUF6536 DOMAIN-CONTAINING PROTEIN"/>
    <property type="match status" value="1"/>
</dbReference>
<feature type="domain" description="DUF6536" evidence="4">
    <location>
        <begin position="702"/>
        <end position="851"/>
    </location>
</feature>
<gene>
    <name evidence="5" type="ORF">BN1708_007367</name>
</gene>
<protein>
    <recommendedName>
        <fullName evidence="4">DUF6536 domain-containing protein</fullName>
    </recommendedName>
</protein>
<dbReference type="STRING" id="100787.A0A0G4MSM2"/>
<feature type="transmembrane region" description="Helical" evidence="3">
    <location>
        <begin position="346"/>
        <end position="367"/>
    </location>
</feature>
<keyword evidence="6" id="KW-1185">Reference proteome</keyword>
<dbReference type="EMBL" id="CVQH01024638">
    <property type="protein sequence ID" value="CRK37177.1"/>
    <property type="molecule type" value="Genomic_DNA"/>
</dbReference>
<comment type="subcellular location">
    <subcellularLocation>
        <location evidence="1">Membrane</location>
        <topology evidence="1">Multi-pass membrane protein</topology>
    </subcellularLocation>
</comment>
<dbReference type="InterPro" id="IPR011701">
    <property type="entry name" value="MFS"/>
</dbReference>
<proteinExistence type="predicted"/>
<keyword evidence="3" id="KW-0472">Membrane</keyword>
<evidence type="ECO:0000313" key="6">
    <source>
        <dbReference type="Proteomes" id="UP000044602"/>
    </source>
</evidence>
<feature type="transmembrane region" description="Helical" evidence="3">
    <location>
        <begin position="441"/>
        <end position="463"/>
    </location>
</feature>
<dbReference type="SUPFAM" id="SSF103473">
    <property type="entry name" value="MFS general substrate transporter"/>
    <property type="match status" value="1"/>
</dbReference>
<name>A0A0G4MSM2_VERLO</name>
<feature type="compositionally biased region" description="Basic and acidic residues" evidence="2">
    <location>
        <begin position="11"/>
        <end position="35"/>
    </location>
</feature>
<evidence type="ECO:0000313" key="5">
    <source>
        <dbReference type="EMBL" id="CRK37177.1"/>
    </source>
</evidence>
<reference evidence="6" key="1">
    <citation type="submission" date="2015-05" db="EMBL/GenBank/DDBJ databases">
        <authorList>
            <person name="Fogelqvist Johan"/>
        </authorList>
    </citation>
    <scope>NUCLEOTIDE SEQUENCE [LARGE SCALE GENOMIC DNA]</scope>
</reference>
<feature type="transmembrane region" description="Helical" evidence="3">
    <location>
        <begin position="1112"/>
        <end position="1136"/>
    </location>
</feature>
<evidence type="ECO:0000256" key="3">
    <source>
        <dbReference type="SAM" id="Phobius"/>
    </source>
</evidence>
<dbReference type="Pfam" id="PF07690">
    <property type="entry name" value="MFS_1"/>
    <property type="match status" value="1"/>
</dbReference>
<dbReference type="InterPro" id="IPR036259">
    <property type="entry name" value="MFS_trans_sf"/>
</dbReference>
<evidence type="ECO:0000259" key="4">
    <source>
        <dbReference type="Pfam" id="PF20163"/>
    </source>
</evidence>
<dbReference type="GO" id="GO:0016020">
    <property type="term" value="C:membrane"/>
    <property type="evidence" value="ECO:0007669"/>
    <property type="project" value="UniProtKB-SubCell"/>
</dbReference>
<feature type="region of interest" description="Disordered" evidence="2">
    <location>
        <begin position="521"/>
        <end position="600"/>
    </location>
</feature>
<feature type="transmembrane region" description="Helical" evidence="3">
    <location>
        <begin position="319"/>
        <end position="339"/>
    </location>
</feature>
<feature type="compositionally biased region" description="Polar residues" evidence="2">
    <location>
        <begin position="579"/>
        <end position="592"/>
    </location>
</feature>
<feature type="transmembrane region" description="Helical" evidence="3">
    <location>
        <begin position="706"/>
        <end position="729"/>
    </location>
</feature>
<feature type="transmembrane region" description="Helical" evidence="3">
    <location>
        <begin position="971"/>
        <end position="993"/>
    </location>
</feature>
<feature type="transmembrane region" description="Helical" evidence="3">
    <location>
        <begin position="749"/>
        <end position="772"/>
    </location>
</feature>
<organism evidence="5 6">
    <name type="scientific">Verticillium longisporum</name>
    <name type="common">Verticillium dahliae var. longisporum</name>
    <dbReference type="NCBI Taxonomy" id="100787"/>
    <lineage>
        <taxon>Eukaryota</taxon>
        <taxon>Fungi</taxon>
        <taxon>Dikarya</taxon>
        <taxon>Ascomycota</taxon>
        <taxon>Pezizomycotina</taxon>
        <taxon>Sordariomycetes</taxon>
        <taxon>Hypocreomycetidae</taxon>
        <taxon>Glomerellales</taxon>
        <taxon>Plectosphaerellaceae</taxon>
        <taxon>Verticillium</taxon>
    </lineage>
</organism>
<feature type="transmembrane region" description="Helical" evidence="3">
    <location>
        <begin position="66"/>
        <end position="83"/>
    </location>
</feature>
<feature type="region of interest" description="Disordered" evidence="2">
    <location>
        <begin position="1"/>
        <end position="35"/>
    </location>
</feature>
<feature type="transmembrane region" description="Helical" evidence="3">
    <location>
        <begin position="1059"/>
        <end position="1081"/>
    </location>
</feature>
<feature type="transmembrane region" description="Helical" evidence="3">
    <location>
        <begin position="408"/>
        <end position="429"/>
    </location>
</feature>
<evidence type="ECO:0000256" key="1">
    <source>
        <dbReference type="ARBA" id="ARBA00004141"/>
    </source>
</evidence>
<feature type="transmembrane region" description="Helical" evidence="3">
    <location>
        <begin position="199"/>
        <end position="217"/>
    </location>
</feature>
<sequence length="1332" mass="144938">MASEKGVQSEVTKEAKLSKETAETHPQKGKSVEERNADVTLRLLEEHGDKFGPLTPEAEKKLRRKLYLRVMLLLSAINIMLFVDKSTLGYAAILGLFEETGIRQTEYNNLNTMFYVGYLAFQWPGHYLMQRLPFGKYVATTVFCWSVIIFLHCVATRYAGLIVMRLALGAAEAVIVPAMEITIGMFFNRHEQSFLQPVLWITCQAAPMVTGFISYGLLWATGPVLPWKLLHIVTGGLTLLLAVWVWIDYPSNPAEARWLTLEEKVQVIRRVHAAQQSSIEQKRFKREQFSFTLMFSNNLNYGQKNLITTIGVSSLGSTLVAAAGGGFGVACCVVATFALRRWPRNLALHGTVWCMPAVAGGVAMVTVDWEQKIGLLGCLILAASTYGVTYIIALGWTTSTAAGYTKKLTRNVMFMLGYSVGNLVSPQIWVAGNGPRFYGAWASMISVSWVGTPIILWIIRFILARRNAERLEYVAGLSDDEREGFVETVGEDGEVVRTKVGLAVLDLTDLQNKQFIYPLSSGSGPQTSTISRPTTSNVSRRRQSSLSRPGTSATRATNRQTIQWPFMRGGVPEDAEESSLGSPSSQRPLTSNRARRATWQHAKRESTATLLDFVPDYIINYLRGETPETLARKREKQNTPDQEDVAAALKQRFGPDGFFDNGSTVSRLDSVASHDDVEQMLGHGGGWSIRSARGFWASLDGWRGGIAVHVAIAGVILLTTIIFFVIAMAMEHGGKSRIFEGSCDAAQHLNFGLHVAINFFIVALLFGANYTFQVLSSPTRVEVELAHAGQKWLDIGIPSLRNFKFISKRRAALAAILLAAAISTQVIYNAVIFTTKFVPAHNILIVTESFSNGATFRDAADSNAAGLQWVEIQALQELASNGRLTRLNVADCLEQFSGPYQTDFSAMLLVADNDSQKSSLLQTASPSSPLTDLVNARNLASVTFGADKITSCLARPVDVTATVCAIDTNDAVLGAIILLVFVIIAASVAILAIQFFSPLVTLGDALGSFLTLEDKTVRGACLLTKADVQQGRWASIIHQAQYYIPTNHMWARSVSLRRWAIWAVIWAALVAFVSALLGIALQSGDGFANPISGLFSDAKTSHFLVNPNTGHAALAILSSLPQLLLACTYLSTNALLSMYYLSNELSLYAVPGASLPLRVSSRHPVGAQTSSLYLSLPRPISWLLLALWVCLSLFLSQSLHPVVLSFRPTTSGASDLTPDRLILAPDTTSLAIVLALLLVVAALVLTLGLRRADRSSTTGEDGKPMGNPLVLRAGSCSAVLAARCRRLASDRDAAAGMLGWGVIHEGRGDGDFGTTGFSSIGVWRVDLEKGYA</sequence>
<dbReference type="PANTHER" id="PTHR35395">
    <property type="entry name" value="DUF6536 DOMAIN-CONTAINING PROTEIN"/>
    <property type="match status" value="1"/>
</dbReference>
<feature type="transmembrane region" description="Helical" evidence="3">
    <location>
        <begin position="166"/>
        <end position="187"/>
    </location>
</feature>
<keyword evidence="3" id="KW-0812">Transmembrane</keyword>
<feature type="transmembrane region" description="Helical" evidence="3">
    <location>
        <begin position="373"/>
        <end position="396"/>
    </location>
</feature>
<dbReference type="GO" id="GO:0022857">
    <property type="term" value="F:transmembrane transporter activity"/>
    <property type="evidence" value="ECO:0007669"/>
    <property type="project" value="InterPro"/>
</dbReference>
<feature type="compositionally biased region" description="Polar residues" evidence="2">
    <location>
        <begin position="521"/>
        <end position="563"/>
    </location>
</feature>
<feature type="transmembrane region" description="Helical" evidence="3">
    <location>
        <begin position="1180"/>
        <end position="1199"/>
    </location>
</feature>
<dbReference type="Gene3D" id="1.20.1250.20">
    <property type="entry name" value="MFS general substrate transporter like domains"/>
    <property type="match status" value="1"/>
</dbReference>
<feature type="transmembrane region" description="Helical" evidence="3">
    <location>
        <begin position="229"/>
        <end position="247"/>
    </location>
</feature>
<accession>A0A0G4MSM2</accession>
<feature type="transmembrane region" description="Helical" evidence="3">
    <location>
        <begin position="1230"/>
        <end position="1249"/>
    </location>
</feature>
<dbReference type="Proteomes" id="UP000044602">
    <property type="component" value="Unassembled WGS sequence"/>
</dbReference>
<evidence type="ECO:0000256" key="2">
    <source>
        <dbReference type="SAM" id="MobiDB-lite"/>
    </source>
</evidence>
<feature type="transmembrane region" description="Helical" evidence="3">
    <location>
        <begin position="811"/>
        <end position="833"/>
    </location>
</feature>
<feature type="transmembrane region" description="Helical" evidence="3">
    <location>
        <begin position="134"/>
        <end position="154"/>
    </location>
</feature>